<evidence type="ECO:0000313" key="1">
    <source>
        <dbReference type="EMBL" id="KAJ9061091.1"/>
    </source>
</evidence>
<keyword evidence="2" id="KW-1185">Reference proteome</keyword>
<gene>
    <name evidence="1" type="ORF">DSO57_1024097</name>
</gene>
<name>A0ACC2SFR5_9FUNG</name>
<reference evidence="1" key="1">
    <citation type="submission" date="2022-04" db="EMBL/GenBank/DDBJ databases">
        <title>Genome of the entomopathogenic fungus Entomophthora muscae.</title>
        <authorList>
            <person name="Elya C."/>
            <person name="Lovett B.R."/>
            <person name="Lee E."/>
            <person name="Macias A.M."/>
            <person name="Hajek A.E."/>
            <person name="De Bivort B.L."/>
            <person name="Kasson M.T."/>
            <person name="De Fine Licht H.H."/>
            <person name="Stajich J.E."/>
        </authorList>
    </citation>
    <scope>NUCLEOTIDE SEQUENCE</scope>
    <source>
        <strain evidence="1">Berkeley</strain>
    </source>
</reference>
<dbReference type="Proteomes" id="UP001165960">
    <property type="component" value="Unassembled WGS sequence"/>
</dbReference>
<evidence type="ECO:0000313" key="2">
    <source>
        <dbReference type="Proteomes" id="UP001165960"/>
    </source>
</evidence>
<protein>
    <submittedName>
        <fullName evidence="1">Uncharacterized protein</fullName>
    </submittedName>
</protein>
<organism evidence="1 2">
    <name type="scientific">Entomophthora muscae</name>
    <dbReference type="NCBI Taxonomy" id="34485"/>
    <lineage>
        <taxon>Eukaryota</taxon>
        <taxon>Fungi</taxon>
        <taxon>Fungi incertae sedis</taxon>
        <taxon>Zoopagomycota</taxon>
        <taxon>Entomophthoromycotina</taxon>
        <taxon>Entomophthoromycetes</taxon>
        <taxon>Entomophthorales</taxon>
        <taxon>Entomophthoraceae</taxon>
        <taxon>Entomophthora</taxon>
    </lineage>
</organism>
<comment type="caution">
    <text evidence="1">The sequence shown here is derived from an EMBL/GenBank/DDBJ whole genome shotgun (WGS) entry which is preliminary data.</text>
</comment>
<sequence>MNCRVKVWSSARTEWEERADKALVTFWSNPSKRESSKQPTVIREDVIPASGFRTRSMSVGMPGFKAASLSNHKDENRPVYE</sequence>
<dbReference type="EMBL" id="QTSX02005099">
    <property type="protein sequence ID" value="KAJ9061091.1"/>
    <property type="molecule type" value="Genomic_DNA"/>
</dbReference>
<accession>A0ACC2SFR5</accession>
<proteinExistence type="predicted"/>